<accession>A0A6J4LBN1</accession>
<feature type="compositionally biased region" description="Basic and acidic residues" evidence="1">
    <location>
        <begin position="9"/>
        <end position="25"/>
    </location>
</feature>
<dbReference type="AlphaFoldDB" id="A0A6J4LBN1"/>
<feature type="compositionally biased region" description="Basic and acidic residues" evidence="1">
    <location>
        <begin position="147"/>
        <end position="158"/>
    </location>
</feature>
<feature type="compositionally biased region" description="Low complexity" evidence="1">
    <location>
        <begin position="39"/>
        <end position="54"/>
    </location>
</feature>
<feature type="non-terminal residue" evidence="2">
    <location>
        <position position="1"/>
    </location>
</feature>
<dbReference type="EMBL" id="CADCUB010000086">
    <property type="protein sequence ID" value="CAA9329131.1"/>
    <property type="molecule type" value="Genomic_DNA"/>
</dbReference>
<feature type="compositionally biased region" description="Basic residues" evidence="1">
    <location>
        <begin position="99"/>
        <end position="117"/>
    </location>
</feature>
<name>A0A6J4LBN1_9ACTN</name>
<evidence type="ECO:0000313" key="2">
    <source>
        <dbReference type="EMBL" id="CAA9329131.1"/>
    </source>
</evidence>
<protein>
    <submittedName>
        <fullName evidence="2">Uncharacterized protein</fullName>
    </submittedName>
</protein>
<evidence type="ECO:0000256" key="1">
    <source>
        <dbReference type="SAM" id="MobiDB-lite"/>
    </source>
</evidence>
<reference evidence="2" key="1">
    <citation type="submission" date="2020-02" db="EMBL/GenBank/DDBJ databases">
        <authorList>
            <person name="Meier V. D."/>
        </authorList>
    </citation>
    <scope>NUCLEOTIDE SEQUENCE</scope>
    <source>
        <strain evidence="2">AVDCRST_MAG07</strain>
    </source>
</reference>
<organism evidence="2">
    <name type="scientific">uncultured Frankineae bacterium</name>
    <dbReference type="NCBI Taxonomy" id="437475"/>
    <lineage>
        <taxon>Bacteria</taxon>
        <taxon>Bacillati</taxon>
        <taxon>Actinomycetota</taxon>
        <taxon>Actinomycetes</taxon>
        <taxon>Frankiales</taxon>
        <taxon>environmental samples</taxon>
    </lineage>
</organism>
<feature type="region of interest" description="Disordered" evidence="1">
    <location>
        <begin position="1"/>
        <end position="158"/>
    </location>
</feature>
<sequence>ARRRPVVRCPHDDLARHPGPDPRLDRLRRHAGAARARGRPGPAAARRGTGAAQPPGRPARRGDLRPGRDGCLRRAPARVRRPRGAGRGAPGEGDVDRLLRRRHRAAAGAGRAHRRRDVRPGLAGRPGTRELRGRGALPAGGRRRRDGGRDVRDGAARL</sequence>
<feature type="non-terminal residue" evidence="2">
    <location>
        <position position="158"/>
    </location>
</feature>
<feature type="compositionally biased region" description="Basic residues" evidence="1">
    <location>
        <begin position="26"/>
        <end position="38"/>
    </location>
</feature>
<proteinExistence type="predicted"/>
<feature type="compositionally biased region" description="Basic residues" evidence="1">
    <location>
        <begin position="75"/>
        <end position="84"/>
    </location>
</feature>
<gene>
    <name evidence="2" type="ORF">AVDCRST_MAG07-1695</name>
</gene>
<feature type="compositionally biased region" description="Basic and acidic residues" evidence="1">
    <location>
        <begin position="60"/>
        <end position="72"/>
    </location>
</feature>